<dbReference type="SMART" id="SM00382">
    <property type="entry name" value="AAA"/>
    <property type="match status" value="2"/>
</dbReference>
<evidence type="ECO:0000259" key="12">
    <source>
        <dbReference type="PROSITE" id="PS50893"/>
    </source>
</evidence>
<dbReference type="PANTHER" id="PTHR24223:SF464">
    <property type="entry name" value="ABC-TYPE TRANSPORTER CICA"/>
    <property type="match status" value="1"/>
</dbReference>
<keyword evidence="5 11" id="KW-0812">Transmembrane</keyword>
<evidence type="ECO:0000256" key="1">
    <source>
        <dbReference type="ARBA" id="ARBA00004651"/>
    </source>
</evidence>
<evidence type="ECO:0000256" key="10">
    <source>
        <dbReference type="ARBA" id="ARBA00023180"/>
    </source>
</evidence>
<gene>
    <name evidence="14" type="ORF">IM811_004943</name>
</gene>
<evidence type="ECO:0000256" key="3">
    <source>
        <dbReference type="ARBA" id="ARBA00022448"/>
    </source>
</evidence>
<feature type="transmembrane region" description="Helical" evidence="11">
    <location>
        <begin position="1081"/>
        <end position="1102"/>
    </location>
</feature>
<accession>A0A8H7K8G7</accession>
<dbReference type="Proteomes" id="UP000616885">
    <property type="component" value="Unassembled WGS sequence"/>
</dbReference>
<dbReference type="GO" id="GO:0005524">
    <property type="term" value="F:ATP binding"/>
    <property type="evidence" value="ECO:0007669"/>
    <property type="project" value="UniProtKB-KW"/>
</dbReference>
<dbReference type="GO" id="GO:0016887">
    <property type="term" value="F:ATP hydrolysis activity"/>
    <property type="evidence" value="ECO:0007669"/>
    <property type="project" value="InterPro"/>
</dbReference>
<feature type="transmembrane region" description="Helical" evidence="11">
    <location>
        <begin position="115"/>
        <end position="139"/>
    </location>
</feature>
<dbReference type="InterPro" id="IPR017871">
    <property type="entry name" value="ABC_transporter-like_CS"/>
</dbReference>
<feature type="transmembrane region" description="Helical" evidence="11">
    <location>
        <begin position="20"/>
        <end position="41"/>
    </location>
</feature>
<dbReference type="CDD" id="cd18604">
    <property type="entry name" value="ABC_6TM_VMR1_D2_like"/>
    <property type="match status" value="1"/>
</dbReference>
<evidence type="ECO:0000256" key="4">
    <source>
        <dbReference type="ARBA" id="ARBA00022475"/>
    </source>
</evidence>
<feature type="transmembrane region" description="Helical" evidence="11">
    <location>
        <begin position="997"/>
        <end position="1017"/>
    </location>
</feature>
<dbReference type="InterPro" id="IPR050173">
    <property type="entry name" value="ABC_transporter_C-like"/>
</dbReference>
<feature type="domain" description="ABC transporter" evidence="12">
    <location>
        <begin position="1176"/>
        <end position="1409"/>
    </location>
</feature>
<feature type="transmembrane region" description="Helical" evidence="11">
    <location>
        <begin position="256"/>
        <end position="281"/>
    </location>
</feature>
<dbReference type="PROSITE" id="PS50893">
    <property type="entry name" value="ABC_TRANSPORTER_2"/>
    <property type="match status" value="2"/>
</dbReference>
<evidence type="ECO:0000256" key="5">
    <source>
        <dbReference type="ARBA" id="ARBA00022692"/>
    </source>
</evidence>
<feature type="transmembrane region" description="Helical" evidence="11">
    <location>
        <begin position="369"/>
        <end position="389"/>
    </location>
</feature>
<name>A0A8H7K8G7_BIOOC</name>
<feature type="domain" description="ABC transmembrane type-1" evidence="13">
    <location>
        <begin position="872"/>
        <end position="1135"/>
    </location>
</feature>
<feature type="transmembrane region" description="Helical" evidence="11">
    <location>
        <begin position="395"/>
        <end position="414"/>
    </location>
</feature>
<feature type="transmembrane region" description="Helical" evidence="11">
    <location>
        <begin position="522"/>
        <end position="541"/>
    </location>
</feature>
<keyword evidence="6" id="KW-0547">Nucleotide-binding</keyword>
<dbReference type="InterPro" id="IPR003439">
    <property type="entry name" value="ABC_transporter-like_ATP-bd"/>
</dbReference>
<feature type="domain" description="ABC transmembrane type-1" evidence="13">
    <location>
        <begin position="257"/>
        <end position="527"/>
    </location>
</feature>
<feature type="transmembrane region" description="Helical" evidence="11">
    <location>
        <begin position="84"/>
        <end position="103"/>
    </location>
</feature>
<dbReference type="InterPro" id="IPR011527">
    <property type="entry name" value="ABC1_TM_dom"/>
</dbReference>
<evidence type="ECO:0000256" key="9">
    <source>
        <dbReference type="ARBA" id="ARBA00023136"/>
    </source>
</evidence>
<evidence type="ECO:0000256" key="8">
    <source>
        <dbReference type="ARBA" id="ARBA00022989"/>
    </source>
</evidence>
<keyword evidence="9 11" id="KW-0472">Membrane</keyword>
<dbReference type="FunFam" id="3.40.50.300:FF:002145">
    <property type="entry name" value="ABC transporter (MsbA subfamily)"/>
    <property type="match status" value="1"/>
</dbReference>
<feature type="transmembrane region" description="Helical" evidence="11">
    <location>
        <begin position="483"/>
        <end position="502"/>
    </location>
</feature>
<keyword evidence="3" id="KW-0813">Transport</keyword>
<organism evidence="14 15">
    <name type="scientific">Bionectria ochroleuca</name>
    <name type="common">Gliocladium roseum</name>
    <dbReference type="NCBI Taxonomy" id="29856"/>
    <lineage>
        <taxon>Eukaryota</taxon>
        <taxon>Fungi</taxon>
        <taxon>Dikarya</taxon>
        <taxon>Ascomycota</taxon>
        <taxon>Pezizomycotina</taxon>
        <taxon>Sordariomycetes</taxon>
        <taxon>Hypocreomycetidae</taxon>
        <taxon>Hypocreales</taxon>
        <taxon>Bionectriaceae</taxon>
        <taxon>Clonostachys</taxon>
    </lineage>
</organism>
<dbReference type="InterPro" id="IPR036640">
    <property type="entry name" value="ABC1_TM_sf"/>
</dbReference>
<comment type="subcellular location">
    <subcellularLocation>
        <location evidence="1">Cell membrane</location>
        <topology evidence="1">Multi-pass membrane protein</topology>
    </subcellularLocation>
</comment>
<dbReference type="GO" id="GO:0005886">
    <property type="term" value="C:plasma membrane"/>
    <property type="evidence" value="ECO:0007669"/>
    <property type="project" value="UniProtKB-SubCell"/>
</dbReference>
<proteinExistence type="inferred from homology"/>
<dbReference type="InterPro" id="IPR027417">
    <property type="entry name" value="P-loop_NTPase"/>
</dbReference>
<feature type="transmembrane region" description="Helical" evidence="11">
    <location>
        <begin position="1108"/>
        <end position="1129"/>
    </location>
</feature>
<keyword evidence="10" id="KW-0325">Glycoprotein</keyword>
<reference evidence="14" key="1">
    <citation type="submission" date="2020-10" db="EMBL/GenBank/DDBJ databases">
        <title>High-Quality Genome Resource of Clonostachys rosea strain S41 by Oxford Nanopore Long-Read Sequencing.</title>
        <authorList>
            <person name="Wang H."/>
        </authorList>
    </citation>
    <scope>NUCLEOTIDE SEQUENCE</scope>
    <source>
        <strain evidence="14">S41</strain>
    </source>
</reference>
<keyword evidence="7" id="KW-0067">ATP-binding</keyword>
<dbReference type="PROSITE" id="PS00211">
    <property type="entry name" value="ABC_TRANSPORTER_1"/>
    <property type="match status" value="2"/>
</dbReference>
<evidence type="ECO:0000256" key="2">
    <source>
        <dbReference type="ARBA" id="ARBA00009726"/>
    </source>
</evidence>
<dbReference type="Pfam" id="PF00005">
    <property type="entry name" value="ABC_tran"/>
    <property type="match status" value="2"/>
</dbReference>
<comment type="caution">
    <text evidence="14">The sequence shown here is derived from an EMBL/GenBank/DDBJ whole genome shotgun (WGS) entry which is preliminary data.</text>
</comment>
<dbReference type="SUPFAM" id="SSF52540">
    <property type="entry name" value="P-loop containing nucleoside triphosphate hydrolases"/>
    <property type="match status" value="2"/>
</dbReference>
<feature type="transmembrane region" description="Helical" evidence="11">
    <location>
        <begin position="900"/>
        <end position="922"/>
    </location>
</feature>
<evidence type="ECO:0008006" key="16">
    <source>
        <dbReference type="Google" id="ProtNLM"/>
    </source>
</evidence>
<dbReference type="Gene3D" id="3.40.50.300">
    <property type="entry name" value="P-loop containing nucleotide triphosphate hydrolases"/>
    <property type="match status" value="2"/>
</dbReference>
<dbReference type="PANTHER" id="PTHR24223">
    <property type="entry name" value="ATP-BINDING CASSETTE SUB-FAMILY C"/>
    <property type="match status" value="1"/>
</dbReference>
<evidence type="ECO:0000256" key="11">
    <source>
        <dbReference type="SAM" id="Phobius"/>
    </source>
</evidence>
<evidence type="ECO:0000313" key="14">
    <source>
        <dbReference type="EMBL" id="KAF9745321.1"/>
    </source>
</evidence>
<dbReference type="EMBL" id="JADCTT010000013">
    <property type="protein sequence ID" value="KAF9745321.1"/>
    <property type="molecule type" value="Genomic_DNA"/>
</dbReference>
<feature type="transmembrane region" description="Helical" evidence="11">
    <location>
        <begin position="151"/>
        <end position="170"/>
    </location>
</feature>
<evidence type="ECO:0000256" key="7">
    <source>
        <dbReference type="ARBA" id="ARBA00022840"/>
    </source>
</evidence>
<dbReference type="CDD" id="cd03244">
    <property type="entry name" value="ABCC_MRP_domain2"/>
    <property type="match status" value="1"/>
</dbReference>
<feature type="domain" description="ABC transporter" evidence="12">
    <location>
        <begin position="566"/>
        <end position="817"/>
    </location>
</feature>
<protein>
    <recommendedName>
        <fullName evidence="16">ABC transporter</fullName>
    </recommendedName>
</protein>
<feature type="transmembrane region" description="Helical" evidence="11">
    <location>
        <begin position="934"/>
        <end position="955"/>
    </location>
</feature>
<keyword evidence="4" id="KW-1003">Cell membrane</keyword>
<keyword evidence="8 11" id="KW-1133">Transmembrane helix</keyword>
<dbReference type="Gene3D" id="1.20.1560.10">
    <property type="entry name" value="ABC transporter type 1, transmembrane domain"/>
    <property type="match status" value="2"/>
</dbReference>
<feature type="transmembrane region" description="Helical" evidence="11">
    <location>
        <begin position="293"/>
        <end position="312"/>
    </location>
</feature>
<feature type="transmembrane region" description="Helical" evidence="11">
    <location>
        <begin position="861"/>
        <end position="880"/>
    </location>
</feature>
<dbReference type="Pfam" id="PF00664">
    <property type="entry name" value="ABC_membrane"/>
    <property type="match status" value="2"/>
</dbReference>
<feature type="transmembrane region" description="Helical" evidence="11">
    <location>
        <begin position="57"/>
        <end position="78"/>
    </location>
</feature>
<dbReference type="CDD" id="cd18596">
    <property type="entry name" value="ABC_6TM_VMR1_D1_like"/>
    <property type="match status" value="1"/>
</dbReference>
<evidence type="ECO:0000256" key="6">
    <source>
        <dbReference type="ARBA" id="ARBA00022741"/>
    </source>
</evidence>
<evidence type="ECO:0000313" key="15">
    <source>
        <dbReference type="Proteomes" id="UP000616885"/>
    </source>
</evidence>
<evidence type="ECO:0000259" key="13">
    <source>
        <dbReference type="PROSITE" id="PS50929"/>
    </source>
</evidence>
<dbReference type="PROSITE" id="PS50929">
    <property type="entry name" value="ABC_TM1F"/>
    <property type="match status" value="2"/>
</dbReference>
<dbReference type="SUPFAM" id="SSF90123">
    <property type="entry name" value="ABC transporter transmembrane region"/>
    <property type="match status" value="2"/>
</dbReference>
<dbReference type="CDD" id="cd03250">
    <property type="entry name" value="ABCC_MRP_domain1"/>
    <property type="match status" value="1"/>
</dbReference>
<sequence length="1413" mass="155936">MEFSKAMSIDKGTACHIEQWTLVWVLFGAVVALSFTTYIVCHRPRRPTTYGLSRAHILANTASISSLIVCLVLGGLRLSQCRDFRIVILESVWAYCLICRIGYFISNRKRCRFHALGSFFALGAYSLIIVPMEITPLITVHPDASLDPIRIISLVAATASSIIVPLLTPFHNDVHEETSSLHPSAVCSPIVRWWTYGWINPFVATAYRMQGEVTWVDIPILTKRSSPRSWWLRFCQTRQRLGSTGGAMWVLFRSRVAIMGTCMIFCGLAEFLGAIGLRSLLNYLQGSSPEGSFTPWFSALLFGASPIIRGLCMQTFESFSTEGICHFKSMVTSTIFEKLLKQKPGVRPDSGKVTNHVAADLDKIAVLRYTIMAGFMVPVEVAVASVLLYQTIGWSYVPGLVVMAVARIPISWYINRFQGRAQSVVMNAIDARVRRVSEVIKGLQTVQMLGQSLVFEGWVDEKREAELAAIWNKMKIVVTSDTLSSSFVLVPLILSLGFYTMVEGRPLTPAVVFTTVSIFNTLKNMMSLAVIGVSTNAQAMVSLRRVLDFLDEETSQGDFWNESDEARYQDVDTPLPILGAREGTVQTLCQSGNWRTVLQKVNFDLVVGGLNVITGKTGSGKSTLLKALIREAHVSDGEFIIRSKDRDPVSYAGQTPWLHHGTVRENILFNSPFNEIRYNEVLHATGLRIDLQDFPAGDATDVGERGQSLSGGQRARVALARAVYANTQTVVLDDVLAALDAKTSRAIVDTCILGPLMKRRTIVLVTEDPTCREEADLLLELSNEGALTVLRNRELPAAGSRVHGMDTSAAELSDRGALNGVELIPDTEVLKNEPEESSEKSEKLISGLIGKNYILKYMRLFGSKYYLCCFCGTVLLAQATDLRQQSSQQQKQVSGFYLGIYTGLGVIQLSLVCVSSLMFFYGALRASRTEHSQMLSSVFRTTLAWATATPVGVILNRFSSDMFSLDNTITELLKQVVENFLSIGFRLAAVSTILPTFLIPAILLLGISLYVGQVYLYGSTAAKRIYAASLSPIITSINDVTSGIEVIRAHQEESAWRNRFYYSLEHYLRGWEAISATQRWLAVRMDFCAGSISLLTAALAITSRTSPAAIGFSMTSATTLCTALLYIVYLSSLLQVEMNCFQRIEEYIHAIPQERRSTPGDDTPLGVDLSLQSGHVKFEDFSSGYTLDGDVVLSEVNLEARPGQRVAIVGRSGSGKSSLAAALLRLTETFHGRVLIGGCDIETIEVSELRQRICFIPQNPTLFTGSLRFNLDFGGMVSDDRLREVLSDVMGDAENRAKWTLDTHISADGSNLSHGERQLISLARALVTDASIVLIDEATASVDSESEKRIHRLLKERFSGKTLIAIAHRLAPVVEFDWVCVMEQGKIVEQGDPQHLISVEDGKLWKLWHSASA</sequence>
<dbReference type="InterPro" id="IPR003593">
    <property type="entry name" value="AAA+_ATPase"/>
</dbReference>
<dbReference type="GO" id="GO:0140359">
    <property type="term" value="F:ABC-type transporter activity"/>
    <property type="evidence" value="ECO:0007669"/>
    <property type="project" value="InterPro"/>
</dbReference>
<comment type="similarity">
    <text evidence="2">Belongs to the ABC transporter superfamily. ABCC family. Conjugate transporter (TC 3.A.1.208) subfamily.</text>
</comment>